<dbReference type="AlphaFoldDB" id="A0A1R4EF84"/>
<name>A0A1R4EF84_9GAMM</name>
<organism evidence="1 2">
    <name type="scientific">Psychrobacter pasteurii</name>
    <dbReference type="NCBI Taxonomy" id="1945520"/>
    <lineage>
        <taxon>Bacteria</taxon>
        <taxon>Pseudomonadati</taxon>
        <taxon>Pseudomonadota</taxon>
        <taxon>Gammaproteobacteria</taxon>
        <taxon>Moraxellales</taxon>
        <taxon>Moraxellaceae</taxon>
        <taxon>Psychrobacter</taxon>
    </lineage>
</organism>
<evidence type="ECO:0000313" key="1">
    <source>
        <dbReference type="EMBL" id="SJM37146.1"/>
    </source>
</evidence>
<dbReference type="OrthoDB" id="6660645at2"/>
<evidence type="ECO:0000313" key="2">
    <source>
        <dbReference type="Proteomes" id="UP000188169"/>
    </source>
</evidence>
<dbReference type="STRING" id="1945520.A1019T_01117"/>
<dbReference type="Proteomes" id="UP000188169">
    <property type="component" value="Unassembled WGS sequence"/>
</dbReference>
<protein>
    <submittedName>
        <fullName evidence="1">Uncharacterized protein</fullName>
    </submittedName>
</protein>
<accession>A0A1R4EF84</accession>
<gene>
    <name evidence="1" type="ORF">A1019T_01117</name>
</gene>
<reference evidence="2" key="1">
    <citation type="submission" date="2017-02" db="EMBL/GenBank/DDBJ databases">
        <authorList>
            <person name="Mornico D."/>
        </authorList>
    </citation>
    <scope>NUCLEOTIDE SEQUENCE [LARGE SCALE GENOMIC DNA]</scope>
</reference>
<sequence length="120" mass="13914">MQVNKYKCESEKSRYSNIGQQWEKAVWFTHEDDKHLMQEKIMVFLGSRFSFMTIYKNGKCLKSTIKLGSNQIAEIMDSSTTIADVFEYCREHFCRDLVPAKRSAKPAKADDQLDMFGVLA</sequence>
<keyword evidence="2" id="KW-1185">Reference proteome</keyword>
<proteinExistence type="predicted"/>
<dbReference type="EMBL" id="FUGD01000075">
    <property type="protein sequence ID" value="SJM37146.1"/>
    <property type="molecule type" value="Genomic_DNA"/>
</dbReference>
<dbReference type="RefSeq" id="WP_077448550.1">
    <property type="nucleotide sequence ID" value="NZ_FUGD01000075.1"/>
</dbReference>